<dbReference type="EMBL" id="CAFBLR010000101">
    <property type="protein sequence ID" value="CAB4877886.1"/>
    <property type="molecule type" value="Genomic_DNA"/>
</dbReference>
<evidence type="ECO:0000313" key="4">
    <source>
        <dbReference type="EMBL" id="CAB5054259.1"/>
    </source>
</evidence>
<dbReference type="Pfam" id="PF05045">
    <property type="entry name" value="RgpF"/>
    <property type="match status" value="1"/>
</dbReference>
<gene>
    <name evidence="1" type="ORF">UFOPK2602_01539</name>
    <name evidence="2" type="ORF">UFOPK2806_01606</name>
    <name evidence="3" type="ORF">UFOPK3417_01105</name>
    <name evidence="4" type="ORF">UFOPK4306_00296</name>
</gene>
<protein>
    <submittedName>
        <fullName evidence="4">Unannotated protein</fullName>
    </submittedName>
</protein>
<sequence>MVVGIPPVPEGDPCPSVCAIVHAYYLEILPEIVWALQRCGSLTNALVTFPAGGEREGYRRAVAPLVAAGVQVDLIAVENRGRDMLPLALVAQRALDTGAEVFIKVHTKRSPHLGEQGVIWRAELLNGLLPDLDSVEHTVRFVAAERSFGFGVPIASLGGKAHRGKNRAALSLLSRRAGLRVPRRLYFPAGGMYWCSRGWLETVAALGLTAEDFEAELGQLDSTMAHALERLIGCYAATNKATIWVMGTPEGMPQPVAVDGLRVALPR</sequence>
<organism evidence="4">
    <name type="scientific">freshwater metagenome</name>
    <dbReference type="NCBI Taxonomy" id="449393"/>
    <lineage>
        <taxon>unclassified sequences</taxon>
        <taxon>metagenomes</taxon>
        <taxon>ecological metagenomes</taxon>
    </lineage>
</organism>
<dbReference type="InterPro" id="IPR007739">
    <property type="entry name" value="RgpF"/>
</dbReference>
<dbReference type="EMBL" id="CAFBQP010000007">
    <property type="protein sequence ID" value="CAB5054259.1"/>
    <property type="molecule type" value="Genomic_DNA"/>
</dbReference>
<evidence type="ECO:0000313" key="1">
    <source>
        <dbReference type="EMBL" id="CAB4718037.1"/>
    </source>
</evidence>
<accession>A0A6J7TK16</accession>
<proteinExistence type="predicted"/>
<evidence type="ECO:0000313" key="2">
    <source>
        <dbReference type="EMBL" id="CAB4760328.1"/>
    </source>
</evidence>
<dbReference type="EMBL" id="CAEZXX010000113">
    <property type="protein sequence ID" value="CAB4718037.1"/>
    <property type="molecule type" value="Genomic_DNA"/>
</dbReference>
<name>A0A6J7TK16_9ZZZZ</name>
<reference evidence="4" key="1">
    <citation type="submission" date="2020-05" db="EMBL/GenBank/DDBJ databases">
        <authorList>
            <person name="Chiriac C."/>
            <person name="Salcher M."/>
            <person name="Ghai R."/>
            <person name="Kavagutti S V."/>
        </authorList>
    </citation>
    <scope>NUCLEOTIDE SEQUENCE</scope>
</reference>
<dbReference type="EMBL" id="CAEZYY010000022">
    <property type="protein sequence ID" value="CAB4760328.1"/>
    <property type="molecule type" value="Genomic_DNA"/>
</dbReference>
<evidence type="ECO:0000313" key="3">
    <source>
        <dbReference type="EMBL" id="CAB4877886.1"/>
    </source>
</evidence>
<dbReference type="AlphaFoldDB" id="A0A6J7TK16"/>